<evidence type="ECO:0000313" key="1">
    <source>
        <dbReference type="EMBL" id="DAF62018.1"/>
    </source>
</evidence>
<dbReference type="InterPro" id="IPR036397">
    <property type="entry name" value="RNaseH_sf"/>
</dbReference>
<dbReference type="SUPFAM" id="SSF53098">
    <property type="entry name" value="Ribonuclease H-like"/>
    <property type="match status" value="1"/>
</dbReference>
<sequence length="197" mass="22110">MKNIVMGIDQSTNSTGICINDNDSNIYYLITSHATKKMKSINVPFLNIIEYQKTPQTNLNSVQKEYVKGHNVWEVSKIIGDIIDKHQPNIIITEAIAFQASGTIDQLAGLSYAIRMEAYKRNIPCLVIPPTSIKLQCVGSGTATKDLMIKTWEMLDDRFVNIPIKKDDLADAYHMAHFPYESTLLSIEHMLCGDSNS</sequence>
<protein>
    <submittedName>
        <fullName evidence="1">RuvC</fullName>
    </submittedName>
</protein>
<dbReference type="Gene3D" id="3.30.420.10">
    <property type="entry name" value="Ribonuclease H-like superfamily/Ribonuclease H"/>
    <property type="match status" value="1"/>
</dbReference>
<accession>A0A8S5TGX3</accession>
<dbReference type="EMBL" id="BK032819">
    <property type="protein sequence ID" value="DAF62018.1"/>
    <property type="molecule type" value="Genomic_DNA"/>
</dbReference>
<organism evidence="1">
    <name type="scientific">Phage sp. ctL4h4</name>
    <dbReference type="NCBI Taxonomy" id="2828005"/>
    <lineage>
        <taxon>Viruses</taxon>
    </lineage>
</organism>
<reference evidence="1" key="1">
    <citation type="journal article" date="2021" name="Proc. Natl. Acad. Sci. U.S.A.">
        <title>A Catalog of Tens of Thousands of Viruses from Human Metagenomes Reveals Hidden Associations with Chronic Diseases.</title>
        <authorList>
            <person name="Tisza M.J."/>
            <person name="Buck C.B."/>
        </authorList>
    </citation>
    <scope>NUCLEOTIDE SEQUENCE</scope>
    <source>
        <strain evidence="1">CtL4h4</strain>
    </source>
</reference>
<dbReference type="InterPro" id="IPR012337">
    <property type="entry name" value="RNaseH-like_sf"/>
</dbReference>
<proteinExistence type="predicted"/>
<name>A0A8S5TGX3_9VIRU</name>
<dbReference type="GO" id="GO:0003676">
    <property type="term" value="F:nucleic acid binding"/>
    <property type="evidence" value="ECO:0007669"/>
    <property type="project" value="InterPro"/>
</dbReference>